<proteinExistence type="predicted"/>
<gene>
    <name evidence="1" type="ORF">HDF13_000166</name>
</gene>
<keyword evidence="2" id="KW-1185">Reference proteome</keyword>
<evidence type="ECO:0000313" key="1">
    <source>
        <dbReference type="EMBL" id="MBB5337833.1"/>
    </source>
</evidence>
<sequence length="126" mass="14143">MVAGVSQVMVQVKRGAIRRQDLSQIAINRDLAMIRFSTGRVCGTLTFTYGRIQSQITQSSYAQQCVAMARDPGIYKIVCRGRIGEIKSSACSQQRSASMMRAKLRKSGKRTSSFSKREKVALFWRN</sequence>
<organism evidence="1 2">
    <name type="scientific">Tunturiibacter gelidiferens</name>
    <dbReference type="NCBI Taxonomy" id="3069689"/>
    <lineage>
        <taxon>Bacteria</taxon>
        <taxon>Pseudomonadati</taxon>
        <taxon>Acidobacteriota</taxon>
        <taxon>Terriglobia</taxon>
        <taxon>Terriglobales</taxon>
        <taxon>Acidobacteriaceae</taxon>
        <taxon>Tunturiibacter</taxon>
    </lineage>
</organism>
<dbReference type="EMBL" id="JACHEA010000001">
    <property type="protein sequence ID" value="MBB5337833.1"/>
    <property type="molecule type" value="Genomic_DNA"/>
</dbReference>
<reference evidence="1" key="1">
    <citation type="submission" date="2020-08" db="EMBL/GenBank/DDBJ databases">
        <title>Genomic Encyclopedia of Type Strains, Phase IV (KMG-V): Genome sequencing to study the core and pangenomes of soil and plant-associated prokaryotes.</title>
        <authorList>
            <person name="Whitman W."/>
        </authorList>
    </citation>
    <scope>NUCLEOTIDE SEQUENCE</scope>
    <source>
        <strain evidence="1">M8UP15</strain>
    </source>
</reference>
<protein>
    <submittedName>
        <fullName evidence="1">Uncharacterized protein</fullName>
    </submittedName>
</protein>
<evidence type="ECO:0000313" key="2">
    <source>
        <dbReference type="Proteomes" id="UP000569005"/>
    </source>
</evidence>
<dbReference type="Proteomes" id="UP000569005">
    <property type="component" value="Unassembled WGS sequence"/>
</dbReference>
<name>A0ACC5NTX8_9BACT</name>
<accession>A0ACC5NTX8</accession>
<comment type="caution">
    <text evidence="1">The sequence shown here is derived from an EMBL/GenBank/DDBJ whole genome shotgun (WGS) entry which is preliminary data.</text>
</comment>